<comment type="caution">
    <text evidence="1">The sequence shown here is derived from an EMBL/GenBank/DDBJ whole genome shotgun (WGS) entry which is preliminary data.</text>
</comment>
<name>A0ABW0FRI2_9CAUL</name>
<gene>
    <name evidence="1" type="ORF">ACFPIE_05075</name>
</gene>
<evidence type="ECO:0000313" key="2">
    <source>
        <dbReference type="Proteomes" id="UP001596152"/>
    </source>
</evidence>
<dbReference type="RefSeq" id="WP_374038912.1">
    <property type="nucleotide sequence ID" value="NZ_CP169082.1"/>
</dbReference>
<organism evidence="1 2">
    <name type="scientific">Brevundimonas staleyi</name>
    <dbReference type="NCBI Taxonomy" id="74326"/>
    <lineage>
        <taxon>Bacteria</taxon>
        <taxon>Pseudomonadati</taxon>
        <taxon>Pseudomonadota</taxon>
        <taxon>Alphaproteobacteria</taxon>
        <taxon>Caulobacterales</taxon>
        <taxon>Caulobacteraceae</taxon>
        <taxon>Brevundimonas</taxon>
    </lineage>
</organism>
<evidence type="ECO:0000313" key="1">
    <source>
        <dbReference type="EMBL" id="MFC5343277.1"/>
    </source>
</evidence>
<accession>A0ABW0FRI2</accession>
<dbReference type="EMBL" id="JBHSLF010000011">
    <property type="protein sequence ID" value="MFC5343277.1"/>
    <property type="molecule type" value="Genomic_DNA"/>
</dbReference>
<protein>
    <submittedName>
        <fullName evidence="1">Flagellar basal-body protein FlbY</fullName>
    </submittedName>
</protein>
<proteinExistence type="predicted"/>
<keyword evidence="2" id="KW-1185">Reference proteome</keyword>
<sequence length="146" mass="15427">MNPDATTATAYLRKLTALTDRLTARLEMETDAFATRRAADVAAGLAETQELANQYRKESGHLKANRAILMAAPASERMALVKATEAFEAVLAIHGRTVEAARTISEGLVRTIAQEVAGARAMGTGYGSTGQAYGGDSRAVTLNRTA</sequence>
<keyword evidence="1" id="KW-0966">Cell projection</keyword>
<reference evidence="2" key="1">
    <citation type="journal article" date="2019" name="Int. J. Syst. Evol. Microbiol.">
        <title>The Global Catalogue of Microorganisms (GCM) 10K type strain sequencing project: providing services to taxonomists for standard genome sequencing and annotation.</title>
        <authorList>
            <consortium name="The Broad Institute Genomics Platform"/>
            <consortium name="The Broad Institute Genome Sequencing Center for Infectious Disease"/>
            <person name="Wu L."/>
            <person name="Ma J."/>
        </authorList>
    </citation>
    <scope>NUCLEOTIDE SEQUENCE [LARGE SCALE GENOMIC DNA]</scope>
    <source>
        <strain evidence="2">JCM 12125</strain>
    </source>
</reference>
<dbReference type="Proteomes" id="UP001596152">
    <property type="component" value="Unassembled WGS sequence"/>
</dbReference>
<keyword evidence="1" id="KW-0282">Flagellum</keyword>
<keyword evidence="1" id="KW-0969">Cilium</keyword>